<accession>A0A250AWQ1</accession>
<evidence type="ECO:0000256" key="1">
    <source>
        <dbReference type="ARBA" id="ARBA00022842"/>
    </source>
</evidence>
<evidence type="ECO:0000259" key="2">
    <source>
        <dbReference type="Pfam" id="PF12804"/>
    </source>
</evidence>
<dbReference type="PANTHER" id="PTHR43777">
    <property type="entry name" value="MOLYBDENUM COFACTOR CYTIDYLYLTRANSFERASE"/>
    <property type="match status" value="1"/>
</dbReference>
<dbReference type="SUPFAM" id="SSF53448">
    <property type="entry name" value="Nucleotide-diphospho-sugar transferases"/>
    <property type="match status" value="1"/>
</dbReference>
<evidence type="ECO:0000313" key="3">
    <source>
        <dbReference type="EMBL" id="ATA18390.1"/>
    </source>
</evidence>
<dbReference type="PANTHER" id="PTHR43777:SF1">
    <property type="entry name" value="MOLYBDENUM COFACTOR CYTIDYLYLTRANSFERASE"/>
    <property type="match status" value="1"/>
</dbReference>
<sequence length="190" mass="19865">MVTVLLLAAGESRRYRAAAGCHKLLAAGPDGQPLFDVSLRRALALGLPVQAVTRPGSPLAARAKIHGCGVTQLASAGLAQSLAAGVAATPDAEGWLILLADMPTVRIETCRRVLAALGQYACVRPVYQGLPGHPVGWRADQREALLALGGEWGARQLMRHVGCHLLPVDDAGCVQDVDLPGDWQAISEGN</sequence>
<dbReference type="CDD" id="cd04182">
    <property type="entry name" value="GT_2_like_f"/>
    <property type="match status" value="1"/>
</dbReference>
<dbReference type="InterPro" id="IPR029044">
    <property type="entry name" value="Nucleotide-diphossugar_trans"/>
</dbReference>
<dbReference type="GO" id="GO:0016779">
    <property type="term" value="F:nucleotidyltransferase activity"/>
    <property type="evidence" value="ECO:0007669"/>
    <property type="project" value="UniProtKB-ARBA"/>
</dbReference>
<name>A0A250AWQ1_9GAMM</name>
<dbReference type="AlphaFoldDB" id="A0A250AWQ1"/>
<keyword evidence="4" id="KW-1185">Reference proteome</keyword>
<dbReference type="OrthoDB" id="5298023at2"/>
<dbReference type="Gene3D" id="3.90.550.10">
    <property type="entry name" value="Spore Coat Polysaccharide Biosynthesis Protein SpsA, Chain A"/>
    <property type="match status" value="1"/>
</dbReference>
<proteinExistence type="predicted"/>
<dbReference type="RefSeq" id="WP_095844988.1">
    <property type="nucleotide sequence ID" value="NZ_CP014136.1"/>
</dbReference>
<gene>
    <name evidence="3" type="ORF">AWC35_02955</name>
</gene>
<dbReference type="KEGG" id="gqu:AWC35_02955"/>
<protein>
    <recommendedName>
        <fullName evidence="2">MobA-like NTP transferase domain-containing protein</fullName>
    </recommendedName>
</protein>
<dbReference type="Pfam" id="PF12804">
    <property type="entry name" value="NTP_transf_3"/>
    <property type="match status" value="1"/>
</dbReference>
<organism evidence="3 4">
    <name type="scientific">Gibbsiella quercinecans</name>
    <dbReference type="NCBI Taxonomy" id="929813"/>
    <lineage>
        <taxon>Bacteria</taxon>
        <taxon>Pseudomonadati</taxon>
        <taxon>Pseudomonadota</taxon>
        <taxon>Gammaproteobacteria</taxon>
        <taxon>Enterobacterales</taxon>
        <taxon>Yersiniaceae</taxon>
        <taxon>Gibbsiella</taxon>
    </lineage>
</organism>
<keyword evidence="1" id="KW-0460">Magnesium</keyword>
<dbReference type="EMBL" id="CP014136">
    <property type="protein sequence ID" value="ATA18390.1"/>
    <property type="molecule type" value="Genomic_DNA"/>
</dbReference>
<reference evidence="3 4" key="1">
    <citation type="submission" date="2016-01" db="EMBL/GenBank/DDBJ databases">
        <authorList>
            <person name="Oliw E.H."/>
        </authorList>
    </citation>
    <scope>NUCLEOTIDE SEQUENCE [LARGE SCALE GENOMIC DNA]</scope>
    <source>
        <strain evidence="3 4">FRB97</strain>
    </source>
</reference>
<feature type="domain" description="MobA-like NTP transferase" evidence="2">
    <location>
        <begin position="5"/>
        <end position="160"/>
    </location>
</feature>
<evidence type="ECO:0000313" key="4">
    <source>
        <dbReference type="Proteomes" id="UP000217182"/>
    </source>
</evidence>
<dbReference type="Proteomes" id="UP000217182">
    <property type="component" value="Chromosome"/>
</dbReference>
<dbReference type="InterPro" id="IPR025877">
    <property type="entry name" value="MobA-like_NTP_Trfase"/>
</dbReference>